<feature type="transmembrane region" description="Helical" evidence="1">
    <location>
        <begin position="25"/>
        <end position="44"/>
    </location>
</feature>
<keyword evidence="1" id="KW-1133">Transmembrane helix</keyword>
<proteinExistence type="predicted"/>
<dbReference type="Pfam" id="PF12836">
    <property type="entry name" value="HHH_3"/>
    <property type="match status" value="1"/>
</dbReference>
<dbReference type="GO" id="GO:0006281">
    <property type="term" value="P:DNA repair"/>
    <property type="evidence" value="ECO:0007669"/>
    <property type="project" value="InterPro"/>
</dbReference>
<dbReference type="GO" id="GO:0015627">
    <property type="term" value="C:type II protein secretion system complex"/>
    <property type="evidence" value="ECO:0007669"/>
    <property type="project" value="TreeGrafter"/>
</dbReference>
<dbReference type="SMART" id="SM00278">
    <property type="entry name" value="HhH1"/>
    <property type="match status" value="2"/>
</dbReference>
<dbReference type="InterPro" id="IPR051675">
    <property type="entry name" value="Endo/Exo/Phosphatase_dom_1"/>
</dbReference>
<dbReference type="PANTHER" id="PTHR21180:SF32">
    <property type="entry name" value="ENDONUCLEASE_EXONUCLEASE_PHOSPHATASE FAMILY DOMAIN-CONTAINING PROTEIN 1"/>
    <property type="match status" value="1"/>
</dbReference>
<dbReference type="GO" id="GO:0003677">
    <property type="term" value="F:DNA binding"/>
    <property type="evidence" value="ECO:0007669"/>
    <property type="project" value="InterPro"/>
</dbReference>
<dbReference type="AlphaFoldDB" id="A0A094R2A6"/>
<evidence type="ECO:0000259" key="2">
    <source>
        <dbReference type="SMART" id="SM00278"/>
    </source>
</evidence>
<evidence type="ECO:0000256" key="1">
    <source>
        <dbReference type="SAM" id="Phobius"/>
    </source>
</evidence>
<name>A0A094R2A6_9ZZZZ</name>
<dbReference type="PANTHER" id="PTHR21180">
    <property type="entry name" value="ENDONUCLEASE/EXONUCLEASE/PHOSPHATASE FAMILY DOMAIN-CONTAINING PROTEIN 1"/>
    <property type="match status" value="1"/>
</dbReference>
<sequence>MLNQLKETIRDKYLDFGFTDEQRKAVLIVFAAFIALAFLFFTLAQGRGSEPVEAVIPEIITPTIPAIAEVLIVDVSGRVRKPGVYSLDKGSRAIDAINLAGGALPGVNLSDINLAHILFDGEQIIVGAPRVTYSSGSRSAPKAKAPTVASPLSLNSATLAQLDTLPGIGPVMANRIFAYRKLNGPFTLIDDLKKVSGIGDATFAEISKLVRI</sequence>
<comment type="caution">
    <text evidence="3">The sequence shown here is derived from an EMBL/GenBank/DDBJ whole genome shotgun (WGS) entry which is preliminary data.</text>
</comment>
<feature type="domain" description="Helix-hairpin-helix DNA-binding motif class 1" evidence="2">
    <location>
        <begin position="160"/>
        <end position="179"/>
    </location>
</feature>
<evidence type="ECO:0000313" key="3">
    <source>
        <dbReference type="EMBL" id="KGA21026.1"/>
    </source>
</evidence>
<dbReference type="InterPro" id="IPR010994">
    <property type="entry name" value="RuvA_2-like"/>
</dbReference>
<protein>
    <recommendedName>
        <fullName evidence="2">Helix-hairpin-helix DNA-binding motif class 1 domain-containing protein</fullName>
    </recommendedName>
</protein>
<organism evidence="3">
    <name type="scientific">freshwater metagenome</name>
    <dbReference type="NCBI Taxonomy" id="449393"/>
    <lineage>
        <taxon>unclassified sequences</taxon>
        <taxon>metagenomes</taxon>
        <taxon>ecological metagenomes</taxon>
    </lineage>
</organism>
<dbReference type="SUPFAM" id="SSF47781">
    <property type="entry name" value="RuvA domain 2-like"/>
    <property type="match status" value="1"/>
</dbReference>
<dbReference type="GO" id="GO:0015628">
    <property type="term" value="P:protein secretion by the type II secretion system"/>
    <property type="evidence" value="ECO:0007669"/>
    <property type="project" value="TreeGrafter"/>
</dbReference>
<accession>A0A094R2A6</accession>
<dbReference type="InterPro" id="IPR003583">
    <property type="entry name" value="Hlx-hairpin-Hlx_DNA-bd_motif"/>
</dbReference>
<keyword evidence="1" id="KW-0812">Transmembrane</keyword>
<reference evidence="3" key="1">
    <citation type="submission" date="2014-06" db="EMBL/GenBank/DDBJ databases">
        <title>Key roles for freshwater Actinobacteria revealed by deep metagenomic sequencing.</title>
        <authorList>
            <person name="Ghai R."/>
            <person name="Mizuno C.M."/>
            <person name="Picazo A."/>
            <person name="Camacho A."/>
            <person name="Rodriguez-Valera F."/>
        </authorList>
    </citation>
    <scope>NUCLEOTIDE SEQUENCE</scope>
</reference>
<dbReference type="InterPro" id="IPR019554">
    <property type="entry name" value="Soluble_ligand-bd"/>
</dbReference>
<dbReference type="EMBL" id="JNSL01000015">
    <property type="protein sequence ID" value="KGA21026.1"/>
    <property type="molecule type" value="Genomic_DNA"/>
</dbReference>
<feature type="domain" description="Helix-hairpin-helix DNA-binding motif class 1" evidence="2">
    <location>
        <begin position="190"/>
        <end position="209"/>
    </location>
</feature>
<gene>
    <name evidence="3" type="ORF">GM51_3955</name>
</gene>
<dbReference type="Gene3D" id="1.10.150.320">
    <property type="entry name" value="Photosystem II 12 kDa extrinsic protein"/>
    <property type="match status" value="1"/>
</dbReference>
<dbReference type="Gene3D" id="3.10.560.10">
    <property type="entry name" value="Outer membrane lipoprotein wza domain like"/>
    <property type="match status" value="1"/>
</dbReference>
<keyword evidence="1" id="KW-0472">Membrane</keyword>
<dbReference type="Pfam" id="PF10531">
    <property type="entry name" value="SLBB"/>
    <property type="match status" value="1"/>
</dbReference>